<dbReference type="RefSeq" id="WP_154282715.1">
    <property type="nucleotide sequence ID" value="NZ_JBHUJQ010000001.1"/>
</dbReference>
<organism evidence="1 2">
    <name type="scientific">Pedobacter petrophilus</name>
    <dbReference type="NCBI Taxonomy" id="1908241"/>
    <lineage>
        <taxon>Bacteria</taxon>
        <taxon>Pseudomonadati</taxon>
        <taxon>Bacteroidota</taxon>
        <taxon>Sphingobacteriia</taxon>
        <taxon>Sphingobacteriales</taxon>
        <taxon>Sphingobacteriaceae</taxon>
        <taxon>Pedobacter</taxon>
    </lineage>
</organism>
<sequence length="82" mass="9556">METKKTKNKVLKVDKKFVSQLPEKDLDHFSFKDCLTKQNDAASINPKDFTSQKCQKHTQGDTKQLENSENNIIKIKKINYQI</sequence>
<evidence type="ECO:0000313" key="2">
    <source>
        <dbReference type="Proteomes" id="UP000487757"/>
    </source>
</evidence>
<keyword evidence="2" id="KW-1185">Reference proteome</keyword>
<gene>
    <name evidence="1" type="ORF">GJU39_19685</name>
</gene>
<dbReference type="Proteomes" id="UP000487757">
    <property type="component" value="Unassembled WGS sequence"/>
</dbReference>
<evidence type="ECO:0000313" key="1">
    <source>
        <dbReference type="EMBL" id="MRX78308.1"/>
    </source>
</evidence>
<proteinExistence type="predicted"/>
<reference evidence="1 2" key="1">
    <citation type="submission" date="2019-11" db="EMBL/GenBank/DDBJ databases">
        <title>Pedobacter petrophilus genome.</title>
        <authorList>
            <person name="Feldbauer M.J."/>
            <person name="Newman J.D."/>
        </authorList>
    </citation>
    <scope>NUCLEOTIDE SEQUENCE [LARGE SCALE GENOMIC DNA]</scope>
    <source>
        <strain evidence="1 2">LMG 29686</strain>
    </source>
</reference>
<name>A0A7K0G3C5_9SPHI</name>
<dbReference type="AlphaFoldDB" id="A0A7K0G3C5"/>
<dbReference type="EMBL" id="WKKH01000047">
    <property type="protein sequence ID" value="MRX78308.1"/>
    <property type="molecule type" value="Genomic_DNA"/>
</dbReference>
<accession>A0A7K0G3C5</accession>
<comment type="caution">
    <text evidence="1">The sequence shown here is derived from an EMBL/GenBank/DDBJ whole genome shotgun (WGS) entry which is preliminary data.</text>
</comment>
<dbReference type="OrthoDB" id="9992237at2"/>
<protein>
    <submittedName>
        <fullName evidence="1">Uncharacterized protein</fullName>
    </submittedName>
</protein>